<gene>
    <name evidence="1" type="ordered locus">TTX_1874</name>
</gene>
<dbReference type="Proteomes" id="UP000002654">
    <property type="component" value="Chromosome"/>
</dbReference>
<dbReference type="AlphaFoldDB" id="G4RLP5"/>
<dbReference type="PaxDb" id="768679-TTX_1874"/>
<dbReference type="PATRIC" id="fig|768679.9.peg.1898"/>
<keyword evidence="2" id="KW-1185">Reference proteome</keyword>
<name>G4RLP5_THETK</name>
<organism evidence="1 2">
    <name type="scientific">Thermoproteus tenax (strain ATCC 35583 / DSM 2078 / JCM 9277 / NBRC 100435 / Kra 1)</name>
    <dbReference type="NCBI Taxonomy" id="768679"/>
    <lineage>
        <taxon>Archaea</taxon>
        <taxon>Thermoproteota</taxon>
        <taxon>Thermoprotei</taxon>
        <taxon>Thermoproteales</taxon>
        <taxon>Thermoproteaceae</taxon>
        <taxon>Thermoproteus</taxon>
    </lineage>
</organism>
<dbReference type="EMBL" id="FN869859">
    <property type="protein sequence ID" value="CCC82490.1"/>
    <property type="molecule type" value="Genomic_DNA"/>
</dbReference>
<dbReference type="eggNOG" id="arCOG10105">
    <property type="taxonomic scope" value="Archaea"/>
</dbReference>
<dbReference type="HOGENOM" id="CLU_619148_0_0_2"/>
<sequence>MDKLLRAHRANNYLGVEAMGLPIPPVQVNPATPYGYPLFWLERWMPDVYSVLDHVGLSADVYYGSRVGYIPSIDWGPLKLYISHTTPSIYIESSELRVRPRSGLYIGPVRALEVDTNPPAPKWPALELKHDYIEYRDVRGKVKEASVLNFYDKRLPDGSLYLFTPVDNAVTLLSLFDNPEAGDLLREWTPELAPVWDGLEELAKKTRVEYSEEDMRFFEAAGVGVGNVEFEFGPVITPKGRISIPDAIIDALYEKLKGEGIDPRVSEDFGKSFGCVAGLGCVIFERKPQAVDECMDKRPRLREAYDKLRKEFLERQDYIAELGFLLPGSYCVCMLGEKLEIPEDEWPSPLAESVEFAVRRYRPGEREGECMCFDASCREAEPDLGRLEELLDVYLRRLHRAIWRGLAVVERGVRAWEESGMLKATTEEELEKIVDEIYGNLW</sequence>
<reference evidence="1 2" key="1">
    <citation type="journal article" date="2011" name="PLoS ONE">
        <title>The complete genome sequence of Thermoproteus tenax: a physiologically versatile member of the Crenarchaeota.</title>
        <authorList>
            <person name="Siebers B."/>
            <person name="Zaparty M."/>
            <person name="Raddatz G."/>
            <person name="Tjaden B."/>
            <person name="Albers S.V."/>
            <person name="Bell S.D."/>
            <person name="Blombach F."/>
            <person name="Kletzin A."/>
            <person name="Kyrpides N."/>
            <person name="Lanz C."/>
            <person name="Plagens A."/>
            <person name="Rampp M."/>
            <person name="Rosinus A."/>
            <person name="von Jan M."/>
            <person name="Makarova K.S."/>
            <person name="Klenk H.P."/>
            <person name="Schuster S.C."/>
            <person name="Hensel R."/>
        </authorList>
    </citation>
    <scope>NUCLEOTIDE SEQUENCE [LARGE SCALE GENOMIC DNA]</scope>
    <source>
        <strain evidence="2">ATCC 35583 / DSM 2078 / JCM 9277 / NBRC 100435 / Kra 1</strain>
    </source>
</reference>
<proteinExistence type="predicted"/>
<accession>G4RLP5</accession>
<dbReference type="STRING" id="768679.TTX_1874"/>
<evidence type="ECO:0000313" key="1">
    <source>
        <dbReference type="EMBL" id="CCC82490.1"/>
    </source>
</evidence>
<evidence type="ECO:0000313" key="2">
    <source>
        <dbReference type="Proteomes" id="UP000002654"/>
    </source>
</evidence>
<protein>
    <submittedName>
        <fullName evidence="1">Uncharacterized protein</fullName>
    </submittedName>
</protein>
<dbReference type="KEGG" id="ttn:TTX_1874"/>